<feature type="region of interest" description="Disordered" evidence="1">
    <location>
        <begin position="54"/>
        <end position="73"/>
    </location>
</feature>
<name>A0A135S8H8_9PEZI</name>
<comment type="caution">
    <text evidence="2">The sequence shown here is derived from an EMBL/GenBank/DDBJ whole genome shotgun (WGS) entry which is preliminary data.</text>
</comment>
<organism evidence="2 3">
    <name type="scientific">Colletotrichum simmondsii</name>
    <dbReference type="NCBI Taxonomy" id="703756"/>
    <lineage>
        <taxon>Eukaryota</taxon>
        <taxon>Fungi</taxon>
        <taxon>Dikarya</taxon>
        <taxon>Ascomycota</taxon>
        <taxon>Pezizomycotina</taxon>
        <taxon>Sordariomycetes</taxon>
        <taxon>Hypocreomycetidae</taxon>
        <taxon>Glomerellales</taxon>
        <taxon>Glomerellaceae</taxon>
        <taxon>Colletotrichum</taxon>
        <taxon>Colletotrichum acutatum species complex</taxon>
    </lineage>
</organism>
<reference evidence="2 3" key="1">
    <citation type="submission" date="2014-02" db="EMBL/GenBank/DDBJ databases">
        <title>The genome sequence of Colletotrichum simmondsii CBS122122.</title>
        <authorList>
            <person name="Baroncelli R."/>
            <person name="Thon M.R."/>
        </authorList>
    </citation>
    <scope>NUCLEOTIDE SEQUENCE [LARGE SCALE GENOMIC DNA]</scope>
    <source>
        <strain evidence="2 3">CBS122122</strain>
    </source>
</reference>
<sequence>MEQSPEPSSVYRVFGPTTTVTGIAAAADANVRSEKKTPLAQAYLPVQQSHVGRFGKGIDSERSRTTQKVEPGKLPVAPPSFISLIRKVSFKLIPSLRNSKVTSSRWAYNIVSRRQFVDMSESTSGSR</sequence>
<gene>
    <name evidence="2" type="ORF">CSIM01_05820</name>
</gene>
<dbReference type="AlphaFoldDB" id="A0A135S8H8"/>
<protein>
    <submittedName>
        <fullName evidence="2">Uncharacterized protein</fullName>
    </submittedName>
</protein>
<evidence type="ECO:0000313" key="3">
    <source>
        <dbReference type="Proteomes" id="UP000070328"/>
    </source>
</evidence>
<dbReference type="Proteomes" id="UP000070328">
    <property type="component" value="Unassembled WGS sequence"/>
</dbReference>
<evidence type="ECO:0000313" key="2">
    <source>
        <dbReference type="EMBL" id="KXH32151.1"/>
    </source>
</evidence>
<keyword evidence="3" id="KW-1185">Reference proteome</keyword>
<dbReference type="EMBL" id="JFBX01000642">
    <property type="protein sequence ID" value="KXH32151.1"/>
    <property type="molecule type" value="Genomic_DNA"/>
</dbReference>
<evidence type="ECO:0000256" key="1">
    <source>
        <dbReference type="SAM" id="MobiDB-lite"/>
    </source>
</evidence>
<accession>A0A135S8H8</accession>
<proteinExistence type="predicted"/>